<name>A0A919JVN2_9ACTN</name>
<reference evidence="1" key="1">
    <citation type="submission" date="2021-01" db="EMBL/GenBank/DDBJ databases">
        <title>Whole genome shotgun sequence of Actinoplanes nipponensis NBRC 14063.</title>
        <authorList>
            <person name="Komaki H."/>
            <person name="Tamura T."/>
        </authorList>
    </citation>
    <scope>NUCLEOTIDE SEQUENCE</scope>
    <source>
        <strain evidence="1">NBRC 14063</strain>
    </source>
</reference>
<keyword evidence="2" id="KW-1185">Reference proteome</keyword>
<organism evidence="1 2">
    <name type="scientific">Actinoplanes nipponensis</name>
    <dbReference type="NCBI Taxonomy" id="135950"/>
    <lineage>
        <taxon>Bacteria</taxon>
        <taxon>Bacillati</taxon>
        <taxon>Actinomycetota</taxon>
        <taxon>Actinomycetes</taxon>
        <taxon>Micromonosporales</taxon>
        <taxon>Micromonosporaceae</taxon>
        <taxon>Actinoplanes</taxon>
    </lineage>
</organism>
<accession>A0A919JVN2</accession>
<dbReference type="Proteomes" id="UP000647172">
    <property type="component" value="Unassembled WGS sequence"/>
</dbReference>
<dbReference type="AlphaFoldDB" id="A0A919JVN2"/>
<evidence type="ECO:0000313" key="2">
    <source>
        <dbReference type="Proteomes" id="UP000647172"/>
    </source>
</evidence>
<sequence length="145" mass="16403">MRTRVELVGAPGSGQRVREVAELLTALRDQRDADPEDVLYTAPPWLLDAFAPERTTEQAEAWLAQWRAAPDKVAFERDSGWSVSNWVHWFSADNEDWRLGDVVVDEDDRRLVVHLEHDDDPIAYEALRWLAIKGGLAIAGEARVA</sequence>
<dbReference type="EMBL" id="BOMQ01000090">
    <property type="protein sequence ID" value="GIE53844.1"/>
    <property type="molecule type" value="Genomic_DNA"/>
</dbReference>
<protein>
    <submittedName>
        <fullName evidence="1">Uncharacterized protein</fullName>
    </submittedName>
</protein>
<proteinExistence type="predicted"/>
<gene>
    <name evidence="1" type="ORF">Ani05nite_73780</name>
</gene>
<evidence type="ECO:0000313" key="1">
    <source>
        <dbReference type="EMBL" id="GIE53844.1"/>
    </source>
</evidence>
<comment type="caution">
    <text evidence="1">The sequence shown here is derived from an EMBL/GenBank/DDBJ whole genome shotgun (WGS) entry which is preliminary data.</text>
</comment>
<dbReference type="RefSeq" id="WP_203776203.1">
    <property type="nucleotide sequence ID" value="NZ_BAAAYJ010000059.1"/>
</dbReference>